<gene>
    <name evidence="5" type="ORF">FVE85_0648</name>
</gene>
<sequence>MSRSARAAVVVAVLLLVAVLGYGSIAAHAENGAELSEDELLEIRARLYADERALDEAIAALTEKATALQAQHSELDSRHQLALEAHAVDVQRKLALQAELATNKLSVDQTRQKIVAMERSMLELVRDVDNMHGILREMHSRDSPLAVSHVKERPLRTIIDVSVAQLRGFEASILRRWWRSVTPSMDALVERAAALTVEHARASGPSRFFLSVMQCVLYGCILLWVAGMVRVIRALRRRISLSYAIFFADASAAAFWLLVLSCAVMFRCDPFRSLAAMNAWLFFHFQLLWLWAYIVYIIMRVLNASRRLDAVAVGELFGIIVVGHHHYTVSWAPLMLALDQTSANPVAFAAGGASISTQTFFYACYAWLYCAIVYMNMTAMMPLRQIKGAPLSLIGLVGVLRRMLFSVDGEVHRSTSAVGQLPSAADFSESSESTEYTSDDDDPS</sequence>
<feature type="region of interest" description="Disordered" evidence="2">
    <location>
        <begin position="420"/>
        <end position="444"/>
    </location>
</feature>
<keyword evidence="6" id="KW-1185">Reference proteome</keyword>
<keyword evidence="3" id="KW-1133">Transmembrane helix</keyword>
<proteinExistence type="predicted"/>
<dbReference type="Proteomes" id="UP000324585">
    <property type="component" value="Unassembled WGS sequence"/>
</dbReference>
<comment type="caution">
    <text evidence="5">The sequence shown here is derived from an EMBL/GenBank/DDBJ whole genome shotgun (WGS) entry which is preliminary data.</text>
</comment>
<feature type="transmembrane region" description="Helical" evidence="3">
    <location>
        <begin position="347"/>
        <end position="374"/>
    </location>
</feature>
<feature type="transmembrane region" description="Helical" evidence="3">
    <location>
        <begin position="310"/>
        <end position="327"/>
    </location>
</feature>
<feature type="transmembrane region" description="Helical" evidence="3">
    <location>
        <begin position="241"/>
        <end position="266"/>
    </location>
</feature>
<feature type="compositionally biased region" description="Low complexity" evidence="2">
    <location>
        <begin position="426"/>
        <end position="436"/>
    </location>
</feature>
<organism evidence="5 6">
    <name type="scientific">Porphyridium purpureum</name>
    <name type="common">Red alga</name>
    <name type="synonym">Porphyridium cruentum</name>
    <dbReference type="NCBI Taxonomy" id="35688"/>
    <lineage>
        <taxon>Eukaryota</taxon>
        <taxon>Rhodophyta</taxon>
        <taxon>Bangiophyceae</taxon>
        <taxon>Porphyridiales</taxon>
        <taxon>Porphyridiaceae</taxon>
        <taxon>Porphyridium</taxon>
    </lineage>
</organism>
<name>A0A5J4YZ59_PORPP</name>
<feature type="transmembrane region" description="Helical" evidence="3">
    <location>
        <begin position="208"/>
        <end position="229"/>
    </location>
</feature>
<protein>
    <submittedName>
        <fullName evidence="5">Uncharacterized protein</fullName>
    </submittedName>
</protein>
<evidence type="ECO:0000313" key="5">
    <source>
        <dbReference type="EMBL" id="KAA8496919.1"/>
    </source>
</evidence>
<feature type="transmembrane region" description="Helical" evidence="3">
    <location>
        <begin position="278"/>
        <end position="298"/>
    </location>
</feature>
<keyword evidence="1" id="KW-0175">Coiled coil</keyword>
<evidence type="ECO:0000256" key="2">
    <source>
        <dbReference type="SAM" id="MobiDB-lite"/>
    </source>
</evidence>
<keyword evidence="3" id="KW-0472">Membrane</keyword>
<evidence type="ECO:0000256" key="1">
    <source>
        <dbReference type="SAM" id="Coils"/>
    </source>
</evidence>
<feature type="coiled-coil region" evidence="1">
    <location>
        <begin position="51"/>
        <end position="78"/>
    </location>
</feature>
<evidence type="ECO:0000313" key="6">
    <source>
        <dbReference type="Proteomes" id="UP000324585"/>
    </source>
</evidence>
<dbReference type="AlphaFoldDB" id="A0A5J4YZ59"/>
<feature type="signal peptide" evidence="4">
    <location>
        <begin position="1"/>
        <end position="29"/>
    </location>
</feature>
<keyword evidence="3" id="KW-0812">Transmembrane</keyword>
<reference evidence="6" key="1">
    <citation type="journal article" date="2019" name="Nat. Commun.">
        <title>Expansion of phycobilisome linker gene families in mesophilic red algae.</title>
        <authorList>
            <person name="Lee J."/>
            <person name="Kim D."/>
            <person name="Bhattacharya D."/>
            <person name="Yoon H.S."/>
        </authorList>
    </citation>
    <scope>NUCLEOTIDE SEQUENCE [LARGE SCALE GENOMIC DNA]</scope>
    <source>
        <strain evidence="6">CCMP 1328</strain>
    </source>
</reference>
<accession>A0A5J4YZ59</accession>
<evidence type="ECO:0000256" key="3">
    <source>
        <dbReference type="SAM" id="Phobius"/>
    </source>
</evidence>
<feature type="chain" id="PRO_5023830028" evidence="4">
    <location>
        <begin position="30"/>
        <end position="444"/>
    </location>
</feature>
<keyword evidence="4" id="KW-0732">Signal</keyword>
<dbReference type="EMBL" id="VRMN01000002">
    <property type="protein sequence ID" value="KAA8496919.1"/>
    <property type="molecule type" value="Genomic_DNA"/>
</dbReference>
<evidence type="ECO:0000256" key="4">
    <source>
        <dbReference type="SAM" id="SignalP"/>
    </source>
</evidence>